<keyword evidence="1" id="KW-0732">Signal</keyword>
<evidence type="ECO:0000313" key="2">
    <source>
        <dbReference type="EMBL" id="TDE18606.1"/>
    </source>
</evidence>
<evidence type="ECO:0000313" key="3">
    <source>
        <dbReference type="Proteomes" id="UP000294850"/>
    </source>
</evidence>
<dbReference type="OrthoDB" id="957609at2"/>
<dbReference type="RefSeq" id="WP_131956672.1">
    <property type="nucleotide sequence ID" value="NZ_SMFL01000001.1"/>
</dbReference>
<organism evidence="2 3">
    <name type="scientific">Dyadobacter psychrotolerans</name>
    <dbReference type="NCBI Taxonomy" id="2541721"/>
    <lineage>
        <taxon>Bacteria</taxon>
        <taxon>Pseudomonadati</taxon>
        <taxon>Bacteroidota</taxon>
        <taxon>Cytophagia</taxon>
        <taxon>Cytophagales</taxon>
        <taxon>Spirosomataceae</taxon>
        <taxon>Dyadobacter</taxon>
    </lineage>
</organism>
<name>A0A4R5DVM0_9BACT</name>
<proteinExistence type="predicted"/>
<keyword evidence="3" id="KW-1185">Reference proteome</keyword>
<comment type="caution">
    <text evidence="2">The sequence shown here is derived from an EMBL/GenBank/DDBJ whole genome shotgun (WGS) entry which is preliminary data.</text>
</comment>
<protein>
    <recommendedName>
        <fullName evidence="4">DUF3244 domain-containing protein</fullName>
    </recommendedName>
</protein>
<feature type="chain" id="PRO_5020180586" description="DUF3244 domain-containing protein" evidence="1">
    <location>
        <begin position="22"/>
        <end position="133"/>
    </location>
</feature>
<reference evidence="2 3" key="1">
    <citation type="submission" date="2019-03" db="EMBL/GenBank/DDBJ databases">
        <title>Dyadobacter AR-3-6 sp. nov., isolated from arctic soil.</title>
        <authorList>
            <person name="Chaudhary D.K."/>
        </authorList>
    </citation>
    <scope>NUCLEOTIDE SEQUENCE [LARGE SCALE GENOMIC DNA]</scope>
    <source>
        <strain evidence="2 3">AR-3-6</strain>
    </source>
</reference>
<sequence length="133" mass="15310">MKKLNLLFAVAACLLTSAVNAQEVEEKGEDTFYADFYVVQDKPMQFKLSYNHPVSDRLTVRIIDGEKNILFAEKTLVYKRYLKYFDLSTFADGKYTFELTDGEKKVGHSFMVTTETKRIVTARVKEENIMTGL</sequence>
<dbReference type="Proteomes" id="UP000294850">
    <property type="component" value="Unassembled WGS sequence"/>
</dbReference>
<evidence type="ECO:0008006" key="4">
    <source>
        <dbReference type="Google" id="ProtNLM"/>
    </source>
</evidence>
<evidence type="ECO:0000256" key="1">
    <source>
        <dbReference type="SAM" id="SignalP"/>
    </source>
</evidence>
<dbReference type="AlphaFoldDB" id="A0A4R5DVM0"/>
<accession>A0A4R5DVM0</accession>
<feature type="signal peptide" evidence="1">
    <location>
        <begin position="1"/>
        <end position="21"/>
    </location>
</feature>
<dbReference type="EMBL" id="SMFL01000001">
    <property type="protein sequence ID" value="TDE18606.1"/>
    <property type="molecule type" value="Genomic_DNA"/>
</dbReference>
<gene>
    <name evidence="2" type="ORF">E0F88_03445</name>
</gene>